<sequence length="178" mass="20397">MTDWFSQHGIEFAAFVLTLVVTVVGWVVEHKSSKERNKDREEDIKLLREQLEASNATVSTLRDQVRALESQADALQRQATIQEDEASVPEWELRQVQNLRHSVANNNPFDAKDVRVELSNGNEYELGDISRGSESSFLFLERGLEVSTNDDVRITWALPDDLSHRFFVMKPAPPYHRS</sequence>
<feature type="transmembrane region" description="Helical" evidence="2">
    <location>
        <begin position="12"/>
        <end position="28"/>
    </location>
</feature>
<proteinExistence type="predicted"/>
<name>A0A0H3ECF2_BIFBP</name>
<dbReference type="Proteomes" id="UP000002312">
    <property type="component" value="Chromosome"/>
</dbReference>
<protein>
    <submittedName>
        <fullName evidence="3">Uncharacterized protein</fullName>
    </submittedName>
</protein>
<evidence type="ECO:0000256" key="2">
    <source>
        <dbReference type="SAM" id="Phobius"/>
    </source>
</evidence>
<gene>
    <name evidence="3" type="ordered locus">BBPR_0882</name>
</gene>
<evidence type="ECO:0000256" key="1">
    <source>
        <dbReference type="SAM" id="Coils"/>
    </source>
</evidence>
<keyword evidence="2" id="KW-0472">Membrane</keyword>
<dbReference type="OrthoDB" id="9970294at2"/>
<evidence type="ECO:0000313" key="4">
    <source>
        <dbReference type="Proteomes" id="UP000002312"/>
    </source>
</evidence>
<dbReference type="PATRIC" id="fig|702459.3.peg.911"/>
<reference evidence="3 4" key="1">
    <citation type="journal article" date="2010" name="Proc. Natl. Acad. Sci. U.S.A.">
        <title>Genome analysis of Bifidobacterium bifidum PRL2010 reveals metabolic pathways for host-derived glycan foraging.</title>
        <authorList>
            <person name="Turroni F."/>
            <person name="Bottacini F."/>
            <person name="Foroni E."/>
            <person name="Mulder I."/>
            <person name="Kim J.H."/>
            <person name="Zomer A."/>
            <person name="Sanchez B."/>
            <person name="Bidossi A."/>
            <person name="Ferrarini A."/>
            <person name="Giubellini V."/>
            <person name="Delledonne M."/>
            <person name="Henrissat B."/>
            <person name="Coutinho P."/>
            <person name="Oggioni M."/>
            <person name="Fitzgerald G.F."/>
            <person name="Mills D."/>
            <person name="Margolles A."/>
            <person name="Kelly D."/>
            <person name="van Sinderen D."/>
            <person name="Ventura M."/>
        </authorList>
    </citation>
    <scope>NUCLEOTIDE SEQUENCE [LARGE SCALE GENOMIC DNA]</scope>
    <source>
        <strain evidence="3 4">PRL2010</strain>
    </source>
</reference>
<keyword evidence="2" id="KW-0812">Transmembrane</keyword>
<feature type="coiled-coil region" evidence="1">
    <location>
        <begin position="30"/>
        <end position="85"/>
    </location>
</feature>
<keyword evidence="2" id="KW-1133">Transmembrane helix</keyword>
<dbReference type="KEGG" id="bbp:BBPR_0882"/>
<keyword evidence="1" id="KW-0175">Coiled coil</keyword>
<dbReference type="HOGENOM" id="CLU_1507801_0_0_11"/>
<evidence type="ECO:0000313" key="3">
    <source>
        <dbReference type="EMBL" id="ADP35959.1"/>
    </source>
</evidence>
<dbReference type="eggNOG" id="ENOG50301ZU">
    <property type="taxonomic scope" value="Bacteria"/>
</dbReference>
<dbReference type="EMBL" id="CP001840">
    <property type="protein sequence ID" value="ADP35959.1"/>
    <property type="molecule type" value="Genomic_DNA"/>
</dbReference>
<dbReference type="AlphaFoldDB" id="A0A0H3ECF2"/>
<organism evidence="3 4">
    <name type="scientific">Bifidobacterium bifidum (strain PRL2010)</name>
    <dbReference type="NCBI Taxonomy" id="702459"/>
    <lineage>
        <taxon>Bacteria</taxon>
        <taxon>Bacillati</taxon>
        <taxon>Actinomycetota</taxon>
        <taxon>Actinomycetes</taxon>
        <taxon>Bifidobacteriales</taxon>
        <taxon>Bifidobacteriaceae</taxon>
        <taxon>Bifidobacterium</taxon>
    </lineage>
</organism>
<accession>A0A0H3ECF2</accession>